<dbReference type="InterPro" id="IPR011712">
    <property type="entry name" value="Sig_transdc_His_kin_sub3_dim/P"/>
</dbReference>
<dbReference type="SUPFAM" id="SSF55785">
    <property type="entry name" value="PYP-like sensor domain (PAS domain)"/>
    <property type="match status" value="1"/>
</dbReference>
<sequence>MHGPWQADLPPQAGGRERGHAALALDADGVVTSCNAGAERVTGYRRADLLGKSVSFLDTGEGLLDSAAADGAVEGQCLLRRGDGSSVRAGVLITAVRDGLALRGFGMVLRTLSGGGAAAIVGAYERDRARLAAEVHDDSIQAMVAAGMRLQLLEGRLDGRDQALVVGLHGAVDAAISRLRDLLRWLRPPELRHGLAGALADWAERSGYLLVVELDEEPAVAVATVVYRTLQDLPRGNGGTVRVRSAEDGLLVDCGGGPVDDAGRVAAIGGRWAEDGSRFWVPGTLG</sequence>
<evidence type="ECO:0000313" key="3">
    <source>
        <dbReference type="Proteomes" id="UP001501116"/>
    </source>
</evidence>
<organism evidence="2 3">
    <name type="scientific">Amycolatopsis minnesotensis</name>
    <dbReference type="NCBI Taxonomy" id="337894"/>
    <lineage>
        <taxon>Bacteria</taxon>
        <taxon>Bacillati</taxon>
        <taxon>Actinomycetota</taxon>
        <taxon>Actinomycetes</taxon>
        <taxon>Pseudonocardiales</taxon>
        <taxon>Pseudonocardiaceae</taxon>
        <taxon>Amycolatopsis</taxon>
    </lineage>
</organism>
<proteinExistence type="predicted"/>
<accession>A0ABN2RKQ2</accession>
<dbReference type="Proteomes" id="UP001501116">
    <property type="component" value="Unassembled WGS sequence"/>
</dbReference>
<dbReference type="PROSITE" id="PS50112">
    <property type="entry name" value="PAS"/>
    <property type="match status" value="1"/>
</dbReference>
<dbReference type="Pfam" id="PF00989">
    <property type="entry name" value="PAS"/>
    <property type="match status" value="1"/>
</dbReference>
<dbReference type="Pfam" id="PF07730">
    <property type="entry name" value="HisKA_3"/>
    <property type="match status" value="1"/>
</dbReference>
<name>A0ABN2RKQ2_9PSEU</name>
<feature type="domain" description="PAS" evidence="1">
    <location>
        <begin position="23"/>
        <end position="58"/>
    </location>
</feature>
<dbReference type="CDD" id="cd00130">
    <property type="entry name" value="PAS"/>
    <property type="match status" value="1"/>
</dbReference>
<evidence type="ECO:0000259" key="1">
    <source>
        <dbReference type="PROSITE" id="PS50112"/>
    </source>
</evidence>
<dbReference type="InterPro" id="IPR000014">
    <property type="entry name" value="PAS"/>
</dbReference>
<dbReference type="InterPro" id="IPR013767">
    <property type="entry name" value="PAS_fold"/>
</dbReference>
<dbReference type="InterPro" id="IPR035965">
    <property type="entry name" value="PAS-like_dom_sf"/>
</dbReference>
<dbReference type="EMBL" id="BAAANN010000021">
    <property type="protein sequence ID" value="GAA1970647.1"/>
    <property type="molecule type" value="Genomic_DNA"/>
</dbReference>
<comment type="caution">
    <text evidence="2">The sequence shown here is derived from an EMBL/GenBank/DDBJ whole genome shotgun (WGS) entry which is preliminary data.</text>
</comment>
<protein>
    <recommendedName>
        <fullName evidence="1">PAS domain-containing protein</fullName>
    </recommendedName>
</protein>
<keyword evidence="3" id="KW-1185">Reference proteome</keyword>
<reference evidence="2 3" key="1">
    <citation type="journal article" date="2019" name="Int. J. Syst. Evol. Microbiol.">
        <title>The Global Catalogue of Microorganisms (GCM) 10K type strain sequencing project: providing services to taxonomists for standard genome sequencing and annotation.</title>
        <authorList>
            <consortium name="The Broad Institute Genomics Platform"/>
            <consortium name="The Broad Institute Genome Sequencing Center for Infectious Disease"/>
            <person name="Wu L."/>
            <person name="Ma J."/>
        </authorList>
    </citation>
    <scope>NUCLEOTIDE SEQUENCE [LARGE SCALE GENOMIC DNA]</scope>
    <source>
        <strain evidence="2 3">JCM 14545</strain>
    </source>
</reference>
<gene>
    <name evidence="2" type="ORF">GCM10009754_50720</name>
</gene>
<dbReference type="RefSeq" id="WP_344423720.1">
    <property type="nucleotide sequence ID" value="NZ_BAAANN010000021.1"/>
</dbReference>
<evidence type="ECO:0000313" key="2">
    <source>
        <dbReference type="EMBL" id="GAA1970647.1"/>
    </source>
</evidence>
<dbReference type="Gene3D" id="3.30.450.20">
    <property type="entry name" value="PAS domain"/>
    <property type="match status" value="1"/>
</dbReference>